<dbReference type="InterPro" id="IPR032675">
    <property type="entry name" value="LRR_dom_sf"/>
</dbReference>
<keyword evidence="3" id="KW-1185">Reference proteome</keyword>
<protein>
    <recommendedName>
        <fullName evidence="4">CC-NBS-LRR protein</fullName>
    </recommendedName>
</protein>
<name>A0A7N2LDP4_QUELO</name>
<dbReference type="EMBL" id="LRBV02000004">
    <property type="status" value="NOT_ANNOTATED_CDS"/>
    <property type="molecule type" value="Genomic_DNA"/>
</dbReference>
<dbReference type="SUPFAM" id="SSF52058">
    <property type="entry name" value="L domain-like"/>
    <property type="match status" value="1"/>
</dbReference>
<dbReference type="PANTHER" id="PTHR36766:SF51">
    <property type="entry name" value="DISEASE RESISTANCE RPP13-LIKE PROTEIN 1"/>
    <property type="match status" value="1"/>
</dbReference>
<evidence type="ECO:0000313" key="2">
    <source>
        <dbReference type="EnsemblPlants" id="QL04p011612:mrna"/>
    </source>
</evidence>
<reference evidence="2" key="2">
    <citation type="submission" date="2021-01" db="UniProtKB">
        <authorList>
            <consortium name="EnsemblPlants"/>
        </authorList>
    </citation>
    <scope>IDENTIFICATION</scope>
</reference>
<evidence type="ECO:0008006" key="4">
    <source>
        <dbReference type="Google" id="ProtNLM"/>
    </source>
</evidence>
<dbReference type="Proteomes" id="UP000594261">
    <property type="component" value="Chromosome 4"/>
</dbReference>
<dbReference type="Gramene" id="QL04p011612:mrna">
    <property type="protein sequence ID" value="QL04p011612:mrna"/>
    <property type="gene ID" value="QL04p011612"/>
</dbReference>
<evidence type="ECO:0000313" key="3">
    <source>
        <dbReference type="Proteomes" id="UP000594261"/>
    </source>
</evidence>
<dbReference type="Gene3D" id="3.80.10.10">
    <property type="entry name" value="Ribonuclease Inhibitor"/>
    <property type="match status" value="2"/>
</dbReference>
<dbReference type="EnsemblPlants" id="QL04p011612:mrna">
    <property type="protein sequence ID" value="QL04p011612:mrna"/>
    <property type="gene ID" value="QL04p011612"/>
</dbReference>
<dbReference type="GO" id="GO:0006952">
    <property type="term" value="P:defense response"/>
    <property type="evidence" value="ECO:0007669"/>
    <property type="project" value="UniProtKB-KW"/>
</dbReference>
<dbReference type="PANTHER" id="PTHR36766">
    <property type="entry name" value="PLANT BROAD-SPECTRUM MILDEW RESISTANCE PROTEIN RPW8"/>
    <property type="match status" value="1"/>
</dbReference>
<accession>A0A7N2LDP4</accession>
<organism evidence="2 3">
    <name type="scientific">Quercus lobata</name>
    <name type="common">Valley oak</name>
    <dbReference type="NCBI Taxonomy" id="97700"/>
    <lineage>
        <taxon>Eukaryota</taxon>
        <taxon>Viridiplantae</taxon>
        <taxon>Streptophyta</taxon>
        <taxon>Embryophyta</taxon>
        <taxon>Tracheophyta</taxon>
        <taxon>Spermatophyta</taxon>
        <taxon>Magnoliopsida</taxon>
        <taxon>eudicotyledons</taxon>
        <taxon>Gunneridae</taxon>
        <taxon>Pentapetalae</taxon>
        <taxon>rosids</taxon>
        <taxon>fabids</taxon>
        <taxon>Fagales</taxon>
        <taxon>Fagaceae</taxon>
        <taxon>Quercus</taxon>
    </lineage>
</organism>
<dbReference type="InParanoid" id="A0A7N2LDP4"/>
<evidence type="ECO:0000256" key="1">
    <source>
        <dbReference type="ARBA" id="ARBA00022821"/>
    </source>
</evidence>
<dbReference type="AlphaFoldDB" id="A0A7N2LDP4"/>
<proteinExistence type="predicted"/>
<keyword evidence="1" id="KW-0611">Plant defense</keyword>
<sequence>MKLHDLDALTTLSQELFENNSSFRQLEIVNCPSLSSFPGGLFTKLQDLHIEDCRNLKSLSIPNNLHFDLILLRKMTFKDCPNLEFFPVKGLPTPNLQSLLITNCNNLMPQKEWGLHRMVSLTCFEIEGGCSNLELFPEEGLLPNTLTSLRISRLPHLKFIGQGLHHLTLLGKLEINCCEKLELMPEEGLPASLFYLHIQNWSLLADPCQKDGTKKSPEVIIMYTDLFIIASNDSVALAQRRFRRLLMENHSLNPVTMIDDK</sequence>
<reference evidence="2 3" key="1">
    <citation type="journal article" date="2016" name="G3 (Bethesda)">
        <title>First Draft Assembly and Annotation of the Genome of a California Endemic Oak Quercus lobata Nee (Fagaceae).</title>
        <authorList>
            <person name="Sork V.L."/>
            <person name="Fitz-Gibbon S.T."/>
            <person name="Puiu D."/>
            <person name="Crepeau M."/>
            <person name="Gugger P.F."/>
            <person name="Sherman R."/>
            <person name="Stevens K."/>
            <person name="Langley C.H."/>
            <person name="Pellegrini M."/>
            <person name="Salzberg S.L."/>
        </authorList>
    </citation>
    <scope>NUCLEOTIDE SEQUENCE [LARGE SCALE GENOMIC DNA]</scope>
    <source>
        <strain evidence="2 3">cv. SW786</strain>
    </source>
</reference>